<dbReference type="HOGENOM" id="CLU_2906242_0_0_1"/>
<dbReference type="EMBL" id="JH817166">
    <property type="protein sequence ID" value="EKC22853.1"/>
    <property type="molecule type" value="Genomic_DNA"/>
</dbReference>
<gene>
    <name evidence="1" type="ORF">CGI_10001370</name>
</gene>
<reference evidence="1" key="1">
    <citation type="journal article" date="2012" name="Nature">
        <title>The oyster genome reveals stress adaptation and complexity of shell formation.</title>
        <authorList>
            <person name="Zhang G."/>
            <person name="Fang X."/>
            <person name="Guo X."/>
            <person name="Li L."/>
            <person name="Luo R."/>
            <person name="Xu F."/>
            <person name="Yang P."/>
            <person name="Zhang L."/>
            <person name="Wang X."/>
            <person name="Qi H."/>
            <person name="Xiong Z."/>
            <person name="Que H."/>
            <person name="Xie Y."/>
            <person name="Holland P.W."/>
            <person name="Paps J."/>
            <person name="Zhu Y."/>
            <person name="Wu F."/>
            <person name="Chen Y."/>
            <person name="Wang J."/>
            <person name="Peng C."/>
            <person name="Meng J."/>
            <person name="Yang L."/>
            <person name="Liu J."/>
            <person name="Wen B."/>
            <person name="Zhang N."/>
            <person name="Huang Z."/>
            <person name="Zhu Q."/>
            <person name="Feng Y."/>
            <person name="Mount A."/>
            <person name="Hedgecock D."/>
            <person name="Xu Z."/>
            <person name="Liu Y."/>
            <person name="Domazet-Loso T."/>
            <person name="Du Y."/>
            <person name="Sun X."/>
            <person name="Zhang S."/>
            <person name="Liu B."/>
            <person name="Cheng P."/>
            <person name="Jiang X."/>
            <person name="Li J."/>
            <person name="Fan D."/>
            <person name="Wang W."/>
            <person name="Fu W."/>
            <person name="Wang T."/>
            <person name="Wang B."/>
            <person name="Zhang J."/>
            <person name="Peng Z."/>
            <person name="Li Y."/>
            <person name="Li N."/>
            <person name="Wang J."/>
            <person name="Chen M."/>
            <person name="He Y."/>
            <person name="Tan F."/>
            <person name="Song X."/>
            <person name="Zheng Q."/>
            <person name="Huang R."/>
            <person name="Yang H."/>
            <person name="Du X."/>
            <person name="Chen L."/>
            <person name="Yang M."/>
            <person name="Gaffney P.M."/>
            <person name="Wang S."/>
            <person name="Luo L."/>
            <person name="She Z."/>
            <person name="Ming Y."/>
            <person name="Huang W."/>
            <person name="Zhang S."/>
            <person name="Huang B."/>
            <person name="Zhang Y."/>
            <person name="Qu T."/>
            <person name="Ni P."/>
            <person name="Miao G."/>
            <person name="Wang J."/>
            <person name="Wang Q."/>
            <person name="Steinberg C.E."/>
            <person name="Wang H."/>
            <person name="Li N."/>
            <person name="Qian L."/>
            <person name="Zhang G."/>
            <person name="Li Y."/>
            <person name="Yang H."/>
            <person name="Liu X."/>
            <person name="Wang J."/>
            <person name="Yin Y."/>
            <person name="Wang J."/>
        </authorList>
    </citation>
    <scope>NUCLEOTIDE SEQUENCE [LARGE SCALE GENOMIC DNA]</scope>
    <source>
        <strain evidence="1">05x7-T-G4-1.051#20</strain>
    </source>
</reference>
<accession>K1PM96</accession>
<dbReference type="InParanoid" id="K1PM96"/>
<protein>
    <submittedName>
        <fullName evidence="1">Uncharacterized protein</fullName>
    </submittedName>
</protein>
<name>K1PM96_MAGGI</name>
<organism evidence="1">
    <name type="scientific">Magallana gigas</name>
    <name type="common">Pacific oyster</name>
    <name type="synonym">Crassostrea gigas</name>
    <dbReference type="NCBI Taxonomy" id="29159"/>
    <lineage>
        <taxon>Eukaryota</taxon>
        <taxon>Metazoa</taxon>
        <taxon>Spiralia</taxon>
        <taxon>Lophotrochozoa</taxon>
        <taxon>Mollusca</taxon>
        <taxon>Bivalvia</taxon>
        <taxon>Autobranchia</taxon>
        <taxon>Pteriomorphia</taxon>
        <taxon>Ostreida</taxon>
        <taxon>Ostreoidea</taxon>
        <taxon>Ostreidae</taxon>
        <taxon>Magallana</taxon>
    </lineage>
</organism>
<evidence type="ECO:0000313" key="1">
    <source>
        <dbReference type="EMBL" id="EKC22853.1"/>
    </source>
</evidence>
<sequence>MTTKQYRQPIWPLFAAALINIIPVHYLQTRGLSASVPDWSGPSMRELIEYDEESGAKPVKKT</sequence>
<dbReference type="AlphaFoldDB" id="K1PM96"/>
<proteinExistence type="predicted"/>